<dbReference type="AlphaFoldDB" id="A0A5C6TJ14"/>
<reference evidence="1 2" key="1">
    <citation type="submission" date="2019-07" db="EMBL/GenBank/DDBJ databases">
        <title>The First High-Quality Draft Genome Sequence of the Causal Agent of the Current Panama Disease Epidemic.</title>
        <authorList>
            <person name="Warmington R.J."/>
            <person name="Kay W."/>
            <person name="Jeffries A."/>
            <person name="Bebber D."/>
            <person name="Moore K."/>
            <person name="Studholme D.J."/>
        </authorList>
    </citation>
    <scope>NUCLEOTIDE SEQUENCE [LARGE SCALE GENOMIC DNA]</scope>
    <source>
        <strain evidence="1 2">TR4</strain>
    </source>
</reference>
<proteinExistence type="predicted"/>
<dbReference type="EMBL" id="VMNF01000004">
    <property type="protein sequence ID" value="TXC09811.1"/>
    <property type="molecule type" value="Genomic_DNA"/>
</dbReference>
<protein>
    <submittedName>
        <fullName evidence="1">Uncharacterized protein</fullName>
    </submittedName>
</protein>
<evidence type="ECO:0000313" key="2">
    <source>
        <dbReference type="Proteomes" id="UP000321331"/>
    </source>
</evidence>
<evidence type="ECO:0000313" key="1">
    <source>
        <dbReference type="EMBL" id="TXC09811.1"/>
    </source>
</evidence>
<comment type="caution">
    <text evidence="1">The sequence shown here is derived from an EMBL/GenBank/DDBJ whole genome shotgun (WGS) entry which is preliminary data.</text>
</comment>
<dbReference type="Proteomes" id="UP000321331">
    <property type="component" value="Unassembled WGS sequence"/>
</dbReference>
<organism evidence="1 2">
    <name type="scientific">Fusarium oxysporum f. sp. cubense</name>
    <dbReference type="NCBI Taxonomy" id="61366"/>
    <lineage>
        <taxon>Eukaryota</taxon>
        <taxon>Fungi</taxon>
        <taxon>Dikarya</taxon>
        <taxon>Ascomycota</taxon>
        <taxon>Pezizomycotina</taxon>
        <taxon>Sordariomycetes</taxon>
        <taxon>Hypocreomycetidae</taxon>
        <taxon>Hypocreales</taxon>
        <taxon>Nectriaceae</taxon>
        <taxon>Fusarium</taxon>
        <taxon>Fusarium oxysporum species complex</taxon>
    </lineage>
</organism>
<name>A0A5C6TJ14_FUSOC</name>
<accession>A0A5C6TJ14</accession>
<sequence>MDGKVEPWVSRDQGAAVCCRFLIECKGSSLILLSQSSPSPSLVRRTRNWTLEAQYLPRHQLYVRTDDTKKVRLLRRGWSFLASDSPFSIHVVCGRPMAAVFKSGPKGMFIV</sequence>
<gene>
    <name evidence="1" type="ORF">FocTR4_00005004</name>
</gene>